<dbReference type="InterPro" id="IPR006626">
    <property type="entry name" value="PbH1"/>
</dbReference>
<evidence type="ECO:0000259" key="1">
    <source>
        <dbReference type="Pfam" id="PF13229"/>
    </source>
</evidence>
<dbReference type="EMBL" id="BARS01000698">
    <property type="protein sequence ID" value="GAF81282.1"/>
    <property type="molecule type" value="Genomic_DNA"/>
</dbReference>
<comment type="caution">
    <text evidence="2">The sequence shown here is derived from an EMBL/GenBank/DDBJ whole genome shotgun (WGS) entry which is preliminary data.</text>
</comment>
<feature type="non-terminal residue" evidence="2">
    <location>
        <position position="253"/>
    </location>
</feature>
<evidence type="ECO:0000313" key="2">
    <source>
        <dbReference type="EMBL" id="GAF81282.1"/>
    </source>
</evidence>
<accession>X0SZB0</accession>
<sequence>MLDAQNGDTITFDPAVFPPNAPETIAITSGLPQINQGYLTIDASDAGVILDGSQLPTDSWIPGLEIVSDGNTIRGLQVIHFTGTGIVVALHGRNNTVGGDRSIGAGPTGQGNLCSGNDFGIGLWDFASNNIVTGNLVGTDASGTRGLGNRIYGVWIEEGMENVIGPDNIIAYNGRFGIAVEGSDSSGNTLTQNSIHDNGGAGIRLLSGGNSSLDAPLTFDFDLAGGMTTGTTCANCTVEIFSDSSDEGATYEG</sequence>
<dbReference type="InterPro" id="IPR012334">
    <property type="entry name" value="Pectin_lyas_fold"/>
</dbReference>
<feature type="domain" description="Right handed beta helix" evidence="1">
    <location>
        <begin position="63"/>
        <end position="210"/>
    </location>
</feature>
<gene>
    <name evidence="2" type="ORF">S01H1_01582</name>
</gene>
<proteinExistence type="predicted"/>
<protein>
    <recommendedName>
        <fullName evidence="1">Right handed beta helix domain-containing protein</fullName>
    </recommendedName>
</protein>
<dbReference type="Gene3D" id="2.160.20.10">
    <property type="entry name" value="Single-stranded right-handed beta-helix, Pectin lyase-like"/>
    <property type="match status" value="1"/>
</dbReference>
<reference evidence="2" key="1">
    <citation type="journal article" date="2014" name="Front. Microbiol.">
        <title>High frequency of phylogenetically diverse reductive dehalogenase-homologous genes in deep subseafloor sedimentary metagenomes.</title>
        <authorList>
            <person name="Kawai M."/>
            <person name="Futagami T."/>
            <person name="Toyoda A."/>
            <person name="Takaki Y."/>
            <person name="Nishi S."/>
            <person name="Hori S."/>
            <person name="Arai W."/>
            <person name="Tsubouchi T."/>
            <person name="Morono Y."/>
            <person name="Uchiyama I."/>
            <person name="Ito T."/>
            <person name="Fujiyama A."/>
            <person name="Inagaki F."/>
            <person name="Takami H."/>
        </authorList>
    </citation>
    <scope>NUCLEOTIDE SEQUENCE</scope>
    <source>
        <strain evidence="2">Expedition CK06-06</strain>
    </source>
</reference>
<dbReference type="SUPFAM" id="SSF51126">
    <property type="entry name" value="Pectin lyase-like"/>
    <property type="match status" value="1"/>
</dbReference>
<dbReference type="AlphaFoldDB" id="X0SZB0"/>
<name>X0SZB0_9ZZZZ</name>
<dbReference type="InterPro" id="IPR039448">
    <property type="entry name" value="Beta_helix"/>
</dbReference>
<dbReference type="InterPro" id="IPR011050">
    <property type="entry name" value="Pectin_lyase_fold/virulence"/>
</dbReference>
<organism evidence="2">
    <name type="scientific">marine sediment metagenome</name>
    <dbReference type="NCBI Taxonomy" id="412755"/>
    <lineage>
        <taxon>unclassified sequences</taxon>
        <taxon>metagenomes</taxon>
        <taxon>ecological metagenomes</taxon>
    </lineage>
</organism>
<dbReference type="SMART" id="SM00710">
    <property type="entry name" value="PbH1"/>
    <property type="match status" value="3"/>
</dbReference>
<dbReference type="Pfam" id="PF13229">
    <property type="entry name" value="Beta_helix"/>
    <property type="match status" value="1"/>
</dbReference>